<evidence type="ECO:0000256" key="8">
    <source>
        <dbReference type="RuleBase" id="RU003881"/>
    </source>
</evidence>
<comment type="similarity">
    <text evidence="1 7">Belongs to the class-II pyridine nucleotide-disulfide oxidoreductase family.</text>
</comment>
<dbReference type="PRINTS" id="PR00469">
    <property type="entry name" value="PNDRDTASEII"/>
</dbReference>
<dbReference type="InterPro" id="IPR023753">
    <property type="entry name" value="FAD/NAD-binding_dom"/>
</dbReference>
<dbReference type="InterPro" id="IPR008255">
    <property type="entry name" value="Pyr_nucl-diS_OxRdtase_2_AS"/>
</dbReference>
<evidence type="ECO:0000256" key="4">
    <source>
        <dbReference type="ARBA" id="ARBA00023002"/>
    </source>
</evidence>
<dbReference type="InterPro" id="IPR036188">
    <property type="entry name" value="FAD/NAD-bd_sf"/>
</dbReference>
<dbReference type="InterPro" id="IPR005982">
    <property type="entry name" value="Thioredox_Rdtase"/>
</dbReference>
<evidence type="ECO:0000313" key="10">
    <source>
        <dbReference type="EMBL" id="EMG96572.1"/>
    </source>
</evidence>
<evidence type="ECO:0000256" key="5">
    <source>
        <dbReference type="ARBA" id="ARBA00023157"/>
    </source>
</evidence>
<dbReference type="EMBL" id="APDF01000017">
    <property type="protein sequence ID" value="EMG96572.1"/>
    <property type="molecule type" value="Genomic_DNA"/>
</dbReference>
<gene>
    <name evidence="10" type="ORF">HMPREF1401_00521</name>
</gene>
<sequence>MAMIDCAIIGGGPAGLSAGLYATRGGVKNAVLFEKGMPGGQITGSSEIENYPGVKEVVSGLDFMQPWQEQCFRFGLKHEMTAIQRVSKKGSHFVILAEDGKTFEAKSVIIATGGSPKRTGIKGESEYWGKGVSTCATCDGFFYKNKEVAVLGGGDTAVEEAIYLANICKKVYLIHRRDGFRCAPITLEHAKNNDKIEFLTPYVVEEIKGDASGVSSLSIKNTTTNEKRELVVPGLFIFVGYDVNNAVLKQEDNSMLCECDKYGSIVVDFSMKTNIQGLFAAGDIRIFAPKQVVCAASDGATAALSVISYLEHH</sequence>
<comment type="catalytic activity">
    <reaction evidence="7">
        <text>[thioredoxin]-dithiol + NADP(+) = [thioredoxin]-disulfide + NADPH + H(+)</text>
        <dbReference type="Rhea" id="RHEA:20345"/>
        <dbReference type="Rhea" id="RHEA-COMP:10698"/>
        <dbReference type="Rhea" id="RHEA-COMP:10700"/>
        <dbReference type="ChEBI" id="CHEBI:15378"/>
        <dbReference type="ChEBI" id="CHEBI:29950"/>
        <dbReference type="ChEBI" id="CHEBI:50058"/>
        <dbReference type="ChEBI" id="CHEBI:57783"/>
        <dbReference type="ChEBI" id="CHEBI:58349"/>
        <dbReference type="EC" id="1.8.1.9"/>
    </reaction>
</comment>
<evidence type="ECO:0000313" key="11">
    <source>
        <dbReference type="Proteomes" id="UP000012012"/>
    </source>
</evidence>
<evidence type="ECO:0000256" key="2">
    <source>
        <dbReference type="ARBA" id="ARBA00022630"/>
    </source>
</evidence>
<dbReference type="GO" id="GO:0019430">
    <property type="term" value="P:removal of superoxide radicals"/>
    <property type="evidence" value="ECO:0007669"/>
    <property type="project" value="UniProtKB-UniRule"/>
</dbReference>
<dbReference type="PROSITE" id="PS00573">
    <property type="entry name" value="PYRIDINE_REDOX_2"/>
    <property type="match status" value="1"/>
</dbReference>
<keyword evidence="5" id="KW-1015">Disulfide bond</keyword>
<evidence type="ECO:0000256" key="3">
    <source>
        <dbReference type="ARBA" id="ARBA00022827"/>
    </source>
</evidence>
<evidence type="ECO:0000256" key="1">
    <source>
        <dbReference type="ARBA" id="ARBA00009333"/>
    </source>
</evidence>
<evidence type="ECO:0000259" key="9">
    <source>
        <dbReference type="Pfam" id="PF07992"/>
    </source>
</evidence>
<evidence type="ECO:0000256" key="7">
    <source>
        <dbReference type="RuleBase" id="RU003880"/>
    </source>
</evidence>
<protein>
    <recommendedName>
        <fullName evidence="7">Thioredoxin reductase</fullName>
        <ecNumber evidence="7">1.8.1.9</ecNumber>
    </recommendedName>
</protein>
<dbReference type="GO" id="GO:0004791">
    <property type="term" value="F:thioredoxin-disulfide reductase (NADPH) activity"/>
    <property type="evidence" value="ECO:0007669"/>
    <property type="project" value="UniProtKB-UniRule"/>
</dbReference>
<organism evidence="10 11">
    <name type="scientific">Helicobacter pylori GAM120Ai</name>
    <dbReference type="NCBI Taxonomy" id="1159029"/>
    <lineage>
        <taxon>Bacteria</taxon>
        <taxon>Pseudomonadati</taxon>
        <taxon>Campylobacterota</taxon>
        <taxon>Epsilonproteobacteria</taxon>
        <taxon>Campylobacterales</taxon>
        <taxon>Helicobacteraceae</taxon>
        <taxon>Helicobacter</taxon>
    </lineage>
</organism>
<dbReference type="PRINTS" id="PR00368">
    <property type="entry name" value="FADPNR"/>
</dbReference>
<dbReference type="AlphaFoldDB" id="A0AAV3IFV1"/>
<dbReference type="Proteomes" id="UP000012012">
    <property type="component" value="Unassembled WGS sequence"/>
</dbReference>
<dbReference type="PANTHER" id="PTHR48105">
    <property type="entry name" value="THIOREDOXIN REDUCTASE 1-RELATED-RELATED"/>
    <property type="match status" value="1"/>
</dbReference>
<name>A0AAV3IFV1_HELPX</name>
<dbReference type="GO" id="GO:0005737">
    <property type="term" value="C:cytoplasm"/>
    <property type="evidence" value="ECO:0007669"/>
    <property type="project" value="InterPro"/>
</dbReference>
<keyword evidence="8" id="KW-0521">NADP</keyword>
<evidence type="ECO:0000256" key="6">
    <source>
        <dbReference type="ARBA" id="ARBA00023284"/>
    </source>
</evidence>
<keyword evidence="2 7" id="KW-0285">Flavoprotein</keyword>
<keyword evidence="4 7" id="KW-0560">Oxidoreductase</keyword>
<dbReference type="EC" id="1.8.1.9" evidence="7"/>
<dbReference type="Pfam" id="PF07992">
    <property type="entry name" value="Pyr_redox_2"/>
    <property type="match status" value="1"/>
</dbReference>
<dbReference type="NCBIfam" id="TIGR01292">
    <property type="entry name" value="TRX_reduct"/>
    <property type="match status" value="1"/>
</dbReference>
<feature type="domain" description="FAD/NAD(P)-binding" evidence="9">
    <location>
        <begin position="5"/>
        <end position="299"/>
    </location>
</feature>
<comment type="subunit">
    <text evidence="7">Homodimer.</text>
</comment>
<dbReference type="SUPFAM" id="SSF51905">
    <property type="entry name" value="FAD/NAD(P)-binding domain"/>
    <property type="match status" value="1"/>
</dbReference>
<keyword evidence="6 7" id="KW-0676">Redox-active center</keyword>
<comment type="cofactor">
    <cofactor evidence="8">
        <name>FAD</name>
        <dbReference type="ChEBI" id="CHEBI:57692"/>
    </cofactor>
    <text evidence="8">Binds 1 FAD per subunit.</text>
</comment>
<dbReference type="InterPro" id="IPR050097">
    <property type="entry name" value="Ferredoxin-NADP_redctase_2"/>
</dbReference>
<proteinExistence type="inferred from homology"/>
<keyword evidence="3 7" id="KW-0274">FAD</keyword>
<dbReference type="Gene3D" id="3.50.50.60">
    <property type="entry name" value="FAD/NAD(P)-binding domain"/>
    <property type="match status" value="2"/>
</dbReference>
<accession>A0AAV3IFV1</accession>
<comment type="caution">
    <text evidence="10">The sequence shown here is derived from an EMBL/GenBank/DDBJ whole genome shotgun (WGS) entry which is preliminary data.</text>
</comment>
<reference evidence="10 11" key="1">
    <citation type="submission" date="2012-11" db="EMBL/GenBank/DDBJ databases">
        <authorList>
            <person name="Weinstock G."/>
            <person name="Sodergren E."/>
            <person name="Lobos E.A."/>
            <person name="Fulton L."/>
            <person name="Fulton R."/>
            <person name="Courtney L."/>
            <person name="Fronick C."/>
            <person name="O'Laughlin M."/>
            <person name="Godfrey J."/>
            <person name="Wilson R.M."/>
            <person name="Miner T."/>
            <person name="Farmer C."/>
            <person name="Delehaunty K."/>
            <person name="Cordes M."/>
            <person name="Minx P."/>
            <person name="Tomlinson C."/>
            <person name="Chen J."/>
            <person name="Wollam A."/>
            <person name="Pepin K.H."/>
            <person name="Bhonagiri V."/>
            <person name="Zhang X."/>
            <person name="Suruliraj S."/>
            <person name="Antonio M."/>
            <person name="Secka O."/>
            <person name="Thomas J."/>
            <person name="Warren W."/>
            <person name="Mitreva M."/>
            <person name="Mardis E.R."/>
            <person name="Wilson R.K."/>
        </authorList>
    </citation>
    <scope>NUCLEOTIDE SEQUENCE [LARGE SCALE GENOMIC DNA]</scope>
    <source>
        <strain evidence="10 11">GAM120Ai</strain>
    </source>
</reference>